<evidence type="ECO:0000256" key="9">
    <source>
        <dbReference type="RuleBase" id="RU363100"/>
    </source>
</evidence>
<name>A0A166H5M9_9AGAM</name>
<keyword evidence="5 9" id="KW-0999">Mitochondrion inner membrane</keyword>
<gene>
    <name evidence="10" type="ORF">FIBSPDRAFT_956288</name>
</gene>
<evidence type="ECO:0000256" key="1">
    <source>
        <dbReference type="ARBA" id="ARBA00004448"/>
    </source>
</evidence>
<evidence type="ECO:0000256" key="4">
    <source>
        <dbReference type="ARBA" id="ARBA00022692"/>
    </source>
</evidence>
<dbReference type="EMBL" id="KV417572">
    <property type="protein sequence ID" value="KZP18508.1"/>
    <property type="molecule type" value="Genomic_DNA"/>
</dbReference>
<protein>
    <recommendedName>
        <fullName evidence="9">Mitochondrial pyruvate carrier</fullName>
    </recommendedName>
</protein>
<evidence type="ECO:0000256" key="3">
    <source>
        <dbReference type="ARBA" id="ARBA00022448"/>
    </source>
</evidence>
<dbReference type="InterPro" id="IPR005336">
    <property type="entry name" value="MPC"/>
</dbReference>
<evidence type="ECO:0000256" key="2">
    <source>
        <dbReference type="ARBA" id="ARBA00006416"/>
    </source>
</evidence>
<dbReference type="GO" id="GO:0005743">
    <property type="term" value="C:mitochondrial inner membrane"/>
    <property type="evidence" value="ECO:0007669"/>
    <property type="project" value="UniProtKB-SubCell"/>
</dbReference>
<dbReference type="GO" id="GO:0006850">
    <property type="term" value="P:pyruvate import into mitochondria"/>
    <property type="evidence" value="ECO:0007669"/>
    <property type="project" value="InterPro"/>
</dbReference>
<dbReference type="AlphaFoldDB" id="A0A166H5M9"/>
<keyword evidence="8" id="KW-0472">Membrane</keyword>
<sequence length="92" mass="9914">MSGAASSAAGSKLTAFMNHPAGPKTVFFWGPMMKWGLVAAGLKDLQRPAEKLSVPQNLGAAYLSTLFSLRNRTLVATDWAKTKVFGRDVSRE</sequence>
<keyword evidence="11" id="KW-1185">Reference proteome</keyword>
<evidence type="ECO:0000313" key="10">
    <source>
        <dbReference type="EMBL" id="KZP18508.1"/>
    </source>
</evidence>
<evidence type="ECO:0000313" key="11">
    <source>
        <dbReference type="Proteomes" id="UP000076532"/>
    </source>
</evidence>
<keyword evidence="6" id="KW-1133">Transmembrane helix</keyword>
<dbReference type="STRING" id="436010.A0A166H5M9"/>
<keyword evidence="4" id="KW-0812">Transmembrane</keyword>
<accession>A0A166H5M9</accession>
<evidence type="ECO:0000256" key="8">
    <source>
        <dbReference type="ARBA" id="ARBA00023136"/>
    </source>
</evidence>
<reference evidence="10 11" key="1">
    <citation type="journal article" date="2016" name="Mol. Biol. Evol.">
        <title>Comparative Genomics of Early-Diverging Mushroom-Forming Fungi Provides Insights into the Origins of Lignocellulose Decay Capabilities.</title>
        <authorList>
            <person name="Nagy L.G."/>
            <person name="Riley R."/>
            <person name="Tritt A."/>
            <person name="Adam C."/>
            <person name="Daum C."/>
            <person name="Floudas D."/>
            <person name="Sun H."/>
            <person name="Yadav J.S."/>
            <person name="Pangilinan J."/>
            <person name="Larsson K.H."/>
            <person name="Matsuura K."/>
            <person name="Barry K."/>
            <person name="Labutti K."/>
            <person name="Kuo R."/>
            <person name="Ohm R.A."/>
            <person name="Bhattacharya S.S."/>
            <person name="Shirouzu T."/>
            <person name="Yoshinaga Y."/>
            <person name="Martin F.M."/>
            <person name="Grigoriev I.V."/>
            <person name="Hibbett D.S."/>
        </authorList>
    </citation>
    <scope>NUCLEOTIDE SEQUENCE [LARGE SCALE GENOMIC DNA]</scope>
    <source>
        <strain evidence="10 11">CBS 109695</strain>
    </source>
</reference>
<comment type="similarity">
    <text evidence="2 9">Belongs to the mitochondrial pyruvate carrier (MPC) (TC 2.A.105) family.</text>
</comment>
<dbReference type="Gene3D" id="3.50.50.100">
    <property type="match status" value="1"/>
</dbReference>
<organism evidence="10 11">
    <name type="scientific">Athelia psychrophila</name>
    <dbReference type="NCBI Taxonomy" id="1759441"/>
    <lineage>
        <taxon>Eukaryota</taxon>
        <taxon>Fungi</taxon>
        <taxon>Dikarya</taxon>
        <taxon>Basidiomycota</taxon>
        <taxon>Agaricomycotina</taxon>
        <taxon>Agaricomycetes</taxon>
        <taxon>Agaricomycetidae</taxon>
        <taxon>Atheliales</taxon>
        <taxon>Atheliaceae</taxon>
        <taxon>Athelia</taxon>
    </lineage>
</organism>
<evidence type="ECO:0000256" key="7">
    <source>
        <dbReference type="ARBA" id="ARBA00023128"/>
    </source>
</evidence>
<comment type="function">
    <text evidence="9">Mediates the uptake of pyruvate into mitochondria.</text>
</comment>
<dbReference type="Pfam" id="PF03650">
    <property type="entry name" value="MPC"/>
    <property type="match status" value="1"/>
</dbReference>
<dbReference type="OrthoDB" id="869189at2759"/>
<proteinExistence type="inferred from homology"/>
<keyword evidence="3 9" id="KW-0813">Transport</keyword>
<keyword evidence="7 9" id="KW-0496">Mitochondrion</keyword>
<dbReference type="Proteomes" id="UP000076532">
    <property type="component" value="Unassembled WGS sequence"/>
</dbReference>
<evidence type="ECO:0000256" key="5">
    <source>
        <dbReference type="ARBA" id="ARBA00022792"/>
    </source>
</evidence>
<comment type="subcellular location">
    <subcellularLocation>
        <location evidence="1 9">Mitochondrion inner membrane</location>
        <topology evidence="1 9">Multi-pass membrane protein</topology>
    </subcellularLocation>
</comment>
<evidence type="ECO:0000256" key="6">
    <source>
        <dbReference type="ARBA" id="ARBA00022989"/>
    </source>
</evidence>